<name>A0AAV2BTU4_9ARAC</name>
<protein>
    <submittedName>
        <fullName evidence="1">Uncharacterized protein</fullName>
    </submittedName>
</protein>
<gene>
    <name evidence="1" type="ORF">LARSCL_LOCUS21528</name>
</gene>
<dbReference type="EMBL" id="CAXIEN010000514">
    <property type="protein sequence ID" value="CAL1299723.1"/>
    <property type="molecule type" value="Genomic_DNA"/>
</dbReference>
<evidence type="ECO:0000313" key="1">
    <source>
        <dbReference type="EMBL" id="CAL1299723.1"/>
    </source>
</evidence>
<dbReference type="Proteomes" id="UP001497382">
    <property type="component" value="Unassembled WGS sequence"/>
</dbReference>
<accession>A0AAV2BTU4</accession>
<comment type="caution">
    <text evidence="1">The sequence shown here is derived from an EMBL/GenBank/DDBJ whole genome shotgun (WGS) entry which is preliminary data.</text>
</comment>
<evidence type="ECO:0000313" key="2">
    <source>
        <dbReference type="Proteomes" id="UP001497382"/>
    </source>
</evidence>
<proteinExistence type="predicted"/>
<reference evidence="1 2" key="1">
    <citation type="submission" date="2024-04" db="EMBL/GenBank/DDBJ databases">
        <authorList>
            <person name="Rising A."/>
            <person name="Reimegard J."/>
            <person name="Sonavane S."/>
            <person name="Akerstrom W."/>
            <person name="Nylinder S."/>
            <person name="Hedman E."/>
            <person name="Kallberg Y."/>
        </authorList>
    </citation>
    <scope>NUCLEOTIDE SEQUENCE [LARGE SCALE GENOMIC DNA]</scope>
</reference>
<sequence length="12" mass="1425">MPGVWEGLHSRR</sequence>
<keyword evidence="2" id="KW-1185">Reference proteome</keyword>
<organism evidence="1 2">
    <name type="scientific">Larinioides sclopetarius</name>
    <dbReference type="NCBI Taxonomy" id="280406"/>
    <lineage>
        <taxon>Eukaryota</taxon>
        <taxon>Metazoa</taxon>
        <taxon>Ecdysozoa</taxon>
        <taxon>Arthropoda</taxon>
        <taxon>Chelicerata</taxon>
        <taxon>Arachnida</taxon>
        <taxon>Araneae</taxon>
        <taxon>Araneomorphae</taxon>
        <taxon>Entelegynae</taxon>
        <taxon>Araneoidea</taxon>
        <taxon>Araneidae</taxon>
        <taxon>Larinioides</taxon>
    </lineage>
</organism>